<accession>A0A1W6MGQ5</accession>
<evidence type="ECO:0000313" key="2">
    <source>
        <dbReference type="Proteomes" id="UP000193431"/>
    </source>
</evidence>
<dbReference type="EMBL" id="CP019344">
    <property type="protein sequence ID" value="ARN76767.1"/>
    <property type="molecule type" value="Genomic_DNA"/>
</dbReference>
<gene>
    <name evidence="1" type="ORF">BST97_01425</name>
</gene>
<proteinExistence type="predicted"/>
<evidence type="ECO:0000313" key="1">
    <source>
        <dbReference type="EMBL" id="ARN76767.1"/>
    </source>
</evidence>
<name>A0A1W6MGQ5_9FLAO</name>
<organism evidence="1 2">
    <name type="scientific">Nonlabens spongiae</name>
    <dbReference type="NCBI Taxonomy" id="331648"/>
    <lineage>
        <taxon>Bacteria</taxon>
        <taxon>Pseudomonadati</taxon>
        <taxon>Bacteroidota</taxon>
        <taxon>Flavobacteriia</taxon>
        <taxon>Flavobacteriales</taxon>
        <taxon>Flavobacteriaceae</taxon>
        <taxon>Nonlabens</taxon>
    </lineage>
</organism>
<sequence>MYSLESEFKTKPKSYFLKEKYFWQQRISSIVAMCPADTNAHALKSVLFTIFSPKFPQLKDIQDRCKTFVKNFTTFNDKANVV</sequence>
<protein>
    <submittedName>
        <fullName evidence="1">Uncharacterized protein</fullName>
    </submittedName>
</protein>
<reference evidence="1 2" key="1">
    <citation type="submission" date="2016-11" db="EMBL/GenBank/DDBJ databases">
        <title>Trade-off between light-utilization and light-protection in marine flavobacteria.</title>
        <authorList>
            <person name="Kumagai Y."/>
        </authorList>
    </citation>
    <scope>NUCLEOTIDE SEQUENCE [LARGE SCALE GENOMIC DNA]</scope>
    <source>
        <strain evidence="1 2">JCM 13191</strain>
    </source>
</reference>
<keyword evidence="2" id="KW-1185">Reference proteome</keyword>
<dbReference type="AlphaFoldDB" id="A0A1W6MGQ5"/>
<dbReference type="Proteomes" id="UP000193431">
    <property type="component" value="Chromosome"/>
</dbReference>